<accession>A0A1Y2IS53</accession>
<keyword evidence="1" id="KW-0472">Membrane</keyword>
<gene>
    <name evidence="2" type="ORF">PYCCODRAFT_165309</name>
</gene>
<organism evidence="2 3">
    <name type="scientific">Trametes coccinea (strain BRFM310)</name>
    <name type="common">Pycnoporus coccineus</name>
    <dbReference type="NCBI Taxonomy" id="1353009"/>
    <lineage>
        <taxon>Eukaryota</taxon>
        <taxon>Fungi</taxon>
        <taxon>Dikarya</taxon>
        <taxon>Basidiomycota</taxon>
        <taxon>Agaricomycotina</taxon>
        <taxon>Agaricomycetes</taxon>
        <taxon>Polyporales</taxon>
        <taxon>Polyporaceae</taxon>
        <taxon>Trametes</taxon>
    </lineage>
</organism>
<feature type="transmembrane region" description="Helical" evidence="1">
    <location>
        <begin position="54"/>
        <end position="72"/>
    </location>
</feature>
<dbReference type="Proteomes" id="UP000193067">
    <property type="component" value="Unassembled WGS sequence"/>
</dbReference>
<evidence type="ECO:0000256" key="1">
    <source>
        <dbReference type="SAM" id="Phobius"/>
    </source>
</evidence>
<evidence type="ECO:0000313" key="3">
    <source>
        <dbReference type="Proteomes" id="UP000193067"/>
    </source>
</evidence>
<keyword evidence="1" id="KW-1133">Transmembrane helix</keyword>
<dbReference type="EMBL" id="KZ084098">
    <property type="protein sequence ID" value="OSD03970.1"/>
    <property type="molecule type" value="Genomic_DNA"/>
</dbReference>
<proteinExistence type="predicted"/>
<keyword evidence="1" id="KW-0812">Transmembrane</keyword>
<reference evidence="2 3" key="1">
    <citation type="journal article" date="2015" name="Biotechnol. Biofuels">
        <title>Enhanced degradation of softwood versus hardwood by the white-rot fungus Pycnoporus coccineus.</title>
        <authorList>
            <person name="Couturier M."/>
            <person name="Navarro D."/>
            <person name="Chevret D."/>
            <person name="Henrissat B."/>
            <person name="Piumi F."/>
            <person name="Ruiz-Duenas F.J."/>
            <person name="Martinez A.T."/>
            <person name="Grigoriev I.V."/>
            <person name="Riley R."/>
            <person name="Lipzen A."/>
            <person name="Berrin J.G."/>
            <person name="Master E.R."/>
            <person name="Rosso M.N."/>
        </authorList>
    </citation>
    <scope>NUCLEOTIDE SEQUENCE [LARGE SCALE GENOMIC DNA]</scope>
    <source>
        <strain evidence="2 3">BRFM310</strain>
    </source>
</reference>
<evidence type="ECO:0000313" key="2">
    <source>
        <dbReference type="EMBL" id="OSD03970.1"/>
    </source>
</evidence>
<dbReference type="AlphaFoldDB" id="A0A1Y2IS53"/>
<name>A0A1Y2IS53_TRAC3</name>
<keyword evidence="3" id="KW-1185">Reference proteome</keyword>
<protein>
    <submittedName>
        <fullName evidence="2">Uncharacterized protein</fullName>
    </submittedName>
</protein>
<sequence>MAHSAVFSQQTTVLTTASCQRPWSSRKLFKCSDQRLTIGTYCRLQRHHNRLRSARFWLICLLLVGLAGNLSGRCAHSRHV</sequence>